<keyword evidence="1" id="KW-0472">Membrane</keyword>
<keyword evidence="1" id="KW-0812">Transmembrane</keyword>
<sequence>MNVNIHCVDEIRLQHISKIFQQRLFNAGLFPSIDVLMCGQILLCILFSGMKKKRICFTGVRRRRRRRASS</sequence>
<name>A0ABQ8JTR8_DERPT</name>
<accession>A0ABQ8JTR8</accession>
<evidence type="ECO:0000256" key="1">
    <source>
        <dbReference type="SAM" id="Phobius"/>
    </source>
</evidence>
<evidence type="ECO:0000313" key="2">
    <source>
        <dbReference type="EMBL" id="KAH9426021.1"/>
    </source>
</evidence>
<dbReference type="EMBL" id="NJHN03000012">
    <property type="protein sequence ID" value="KAH9426021.1"/>
    <property type="molecule type" value="Genomic_DNA"/>
</dbReference>
<proteinExistence type="predicted"/>
<keyword evidence="3" id="KW-1185">Reference proteome</keyword>
<dbReference type="Proteomes" id="UP000887458">
    <property type="component" value="Unassembled WGS sequence"/>
</dbReference>
<reference evidence="2 3" key="2">
    <citation type="journal article" date="2022" name="Mol. Biol. Evol.">
        <title>Comparative Genomics Reveals Insights into the Divergent Evolution of Astigmatic Mites and Household Pest Adaptations.</title>
        <authorList>
            <person name="Xiong Q."/>
            <person name="Wan A.T."/>
            <person name="Liu X."/>
            <person name="Fung C.S."/>
            <person name="Xiao X."/>
            <person name="Malainual N."/>
            <person name="Hou J."/>
            <person name="Wang L."/>
            <person name="Wang M."/>
            <person name="Yang K.Y."/>
            <person name="Cui Y."/>
            <person name="Leung E.L."/>
            <person name="Nong W."/>
            <person name="Shin S.K."/>
            <person name="Au S.W."/>
            <person name="Jeong K.Y."/>
            <person name="Chew F.T."/>
            <person name="Hui J.H."/>
            <person name="Leung T.F."/>
            <person name="Tungtrongchitr A."/>
            <person name="Zhong N."/>
            <person name="Liu Z."/>
            <person name="Tsui S.K."/>
        </authorList>
    </citation>
    <scope>NUCLEOTIDE SEQUENCE [LARGE SCALE GENOMIC DNA]</scope>
    <source>
        <strain evidence="2">Derp</strain>
    </source>
</reference>
<protein>
    <submittedName>
        <fullName evidence="2">Uncharacterized protein</fullName>
    </submittedName>
</protein>
<reference evidence="2 3" key="1">
    <citation type="journal article" date="2018" name="J. Allergy Clin. Immunol.">
        <title>High-quality assembly of Dermatophagoides pteronyssinus genome and transcriptome reveals a wide range of novel allergens.</title>
        <authorList>
            <person name="Liu X.Y."/>
            <person name="Yang K.Y."/>
            <person name="Wang M.Q."/>
            <person name="Kwok J.S."/>
            <person name="Zeng X."/>
            <person name="Yang Z."/>
            <person name="Xiao X.J."/>
            <person name="Lau C.P."/>
            <person name="Li Y."/>
            <person name="Huang Z.M."/>
            <person name="Ba J.G."/>
            <person name="Yim A.K."/>
            <person name="Ouyang C.Y."/>
            <person name="Ngai S.M."/>
            <person name="Chan T.F."/>
            <person name="Leung E.L."/>
            <person name="Liu L."/>
            <person name="Liu Z.G."/>
            <person name="Tsui S.K."/>
        </authorList>
    </citation>
    <scope>NUCLEOTIDE SEQUENCE [LARGE SCALE GENOMIC DNA]</scope>
    <source>
        <strain evidence="2">Derp</strain>
    </source>
</reference>
<gene>
    <name evidence="2" type="ORF">DERP_006961</name>
</gene>
<organism evidence="2 3">
    <name type="scientific">Dermatophagoides pteronyssinus</name>
    <name type="common">European house dust mite</name>
    <dbReference type="NCBI Taxonomy" id="6956"/>
    <lineage>
        <taxon>Eukaryota</taxon>
        <taxon>Metazoa</taxon>
        <taxon>Ecdysozoa</taxon>
        <taxon>Arthropoda</taxon>
        <taxon>Chelicerata</taxon>
        <taxon>Arachnida</taxon>
        <taxon>Acari</taxon>
        <taxon>Acariformes</taxon>
        <taxon>Sarcoptiformes</taxon>
        <taxon>Astigmata</taxon>
        <taxon>Psoroptidia</taxon>
        <taxon>Analgoidea</taxon>
        <taxon>Pyroglyphidae</taxon>
        <taxon>Dermatophagoidinae</taxon>
        <taxon>Dermatophagoides</taxon>
    </lineage>
</organism>
<keyword evidence="1" id="KW-1133">Transmembrane helix</keyword>
<feature type="transmembrane region" description="Helical" evidence="1">
    <location>
        <begin position="27"/>
        <end position="47"/>
    </location>
</feature>
<evidence type="ECO:0000313" key="3">
    <source>
        <dbReference type="Proteomes" id="UP000887458"/>
    </source>
</evidence>
<comment type="caution">
    <text evidence="2">The sequence shown here is derived from an EMBL/GenBank/DDBJ whole genome shotgun (WGS) entry which is preliminary data.</text>
</comment>